<dbReference type="Gene3D" id="1.10.357.140">
    <property type="entry name" value="UbiA prenyltransferase"/>
    <property type="match status" value="1"/>
</dbReference>
<evidence type="ECO:0000256" key="1">
    <source>
        <dbReference type="ARBA" id="ARBA00004141"/>
    </source>
</evidence>
<feature type="transmembrane region" description="Helical" evidence="6">
    <location>
        <begin position="247"/>
        <end position="268"/>
    </location>
</feature>
<keyword evidence="5 6" id="KW-0472">Membrane</keyword>
<dbReference type="GO" id="GO:0016765">
    <property type="term" value="F:transferase activity, transferring alkyl or aryl (other than methyl) groups"/>
    <property type="evidence" value="ECO:0007669"/>
    <property type="project" value="InterPro"/>
</dbReference>
<evidence type="ECO:0000256" key="3">
    <source>
        <dbReference type="ARBA" id="ARBA00022692"/>
    </source>
</evidence>
<comment type="subcellular location">
    <subcellularLocation>
        <location evidence="1">Membrane</location>
        <topology evidence="1">Multi-pass membrane protein</topology>
    </subcellularLocation>
</comment>
<evidence type="ECO:0000313" key="7">
    <source>
        <dbReference type="EMBL" id="MBB6498105.1"/>
    </source>
</evidence>
<proteinExistence type="predicted"/>
<dbReference type="AlphaFoldDB" id="A0A7X0IZF6"/>
<keyword evidence="7" id="KW-0808">Transferase</keyword>
<accession>A0A7X0IZF6</accession>
<reference evidence="7 8" key="1">
    <citation type="submission" date="2020-08" db="EMBL/GenBank/DDBJ databases">
        <title>Genomic Encyclopedia of Type Strains, Phase IV (KMG-V): Genome sequencing to study the core and pangenomes of soil and plant-associated prokaryotes.</title>
        <authorList>
            <person name="Whitman W."/>
        </authorList>
    </citation>
    <scope>NUCLEOTIDE SEQUENCE [LARGE SCALE GENOMIC DNA]</scope>
    <source>
        <strain evidence="7 8">M2T3</strain>
    </source>
</reference>
<dbReference type="CDD" id="cd13963">
    <property type="entry name" value="PT_UbiA_2"/>
    <property type="match status" value="1"/>
</dbReference>
<feature type="transmembrane region" description="Helical" evidence="6">
    <location>
        <begin position="60"/>
        <end position="81"/>
    </location>
</feature>
<sequence length="343" mass="40094">MNNQTLINITQKNDIPLKKTAVLKDYIAIARPDNWVKNVFMFPGMLFALSVFNTPLNIHLLLKIILGLASACLIASSNYVINEYLDADFDKFHPLKKKRSLVVHQVNPRLIYLEYTLMALTGLFLASLISYKFTLLSAFFLFMGVIYNVRPFRSKERVFLDVLTESINNPIRFCLGWFIFSPALGIPDSKWDLNWINTFPPASIVIAYWMGGAFLMATKRFAEYRVIGDPLVAGQYRRSFKFYTENSLLVSMFFYAITCAFFMGIFLIKDRIELLLSFPFFALLFSWYLRIGLLNDSPVQGSEKLHTRKWFMLYLFLFTTMLCMLMFIRIPWLYWFLKNANNY</sequence>
<name>A0A7X0IZF6_9SPHI</name>
<dbReference type="Proteomes" id="UP000521017">
    <property type="component" value="Unassembled WGS sequence"/>
</dbReference>
<dbReference type="InterPro" id="IPR044878">
    <property type="entry name" value="UbiA_sf"/>
</dbReference>
<organism evidence="7 8">
    <name type="scientific">Pedobacter cryoconitis</name>
    <dbReference type="NCBI Taxonomy" id="188932"/>
    <lineage>
        <taxon>Bacteria</taxon>
        <taxon>Pseudomonadati</taxon>
        <taxon>Bacteroidota</taxon>
        <taxon>Sphingobacteriia</taxon>
        <taxon>Sphingobacteriales</taxon>
        <taxon>Sphingobacteriaceae</taxon>
        <taxon>Pedobacter</taxon>
    </lineage>
</organism>
<feature type="transmembrane region" description="Helical" evidence="6">
    <location>
        <begin position="313"/>
        <end position="337"/>
    </location>
</feature>
<feature type="transmembrane region" description="Helical" evidence="6">
    <location>
        <begin position="274"/>
        <end position="293"/>
    </location>
</feature>
<dbReference type="Pfam" id="PF01040">
    <property type="entry name" value="UbiA"/>
    <property type="match status" value="1"/>
</dbReference>
<keyword evidence="4 6" id="KW-1133">Transmembrane helix</keyword>
<gene>
    <name evidence="7" type="ORF">HDF25_000229</name>
</gene>
<dbReference type="InterPro" id="IPR000537">
    <property type="entry name" value="UbiA_prenyltransferase"/>
</dbReference>
<evidence type="ECO:0000256" key="2">
    <source>
        <dbReference type="ARBA" id="ARBA00022475"/>
    </source>
</evidence>
<protein>
    <submittedName>
        <fullName evidence="7">4-hydroxybenzoate polyprenyltransferase</fullName>
    </submittedName>
</protein>
<keyword evidence="2" id="KW-1003">Cell membrane</keyword>
<dbReference type="GO" id="GO:0016020">
    <property type="term" value="C:membrane"/>
    <property type="evidence" value="ECO:0007669"/>
    <property type="project" value="UniProtKB-SubCell"/>
</dbReference>
<dbReference type="EMBL" id="JACHCC010000001">
    <property type="protein sequence ID" value="MBB6498105.1"/>
    <property type="molecule type" value="Genomic_DNA"/>
</dbReference>
<dbReference type="RefSeq" id="WP_184621920.1">
    <property type="nucleotide sequence ID" value="NZ_JACHCC010000001.1"/>
</dbReference>
<comment type="caution">
    <text evidence="7">The sequence shown here is derived from an EMBL/GenBank/DDBJ whole genome shotgun (WGS) entry which is preliminary data.</text>
</comment>
<evidence type="ECO:0000256" key="5">
    <source>
        <dbReference type="ARBA" id="ARBA00023136"/>
    </source>
</evidence>
<keyword evidence="3 6" id="KW-0812">Transmembrane</keyword>
<evidence type="ECO:0000313" key="8">
    <source>
        <dbReference type="Proteomes" id="UP000521017"/>
    </source>
</evidence>
<evidence type="ECO:0000256" key="6">
    <source>
        <dbReference type="SAM" id="Phobius"/>
    </source>
</evidence>
<evidence type="ECO:0000256" key="4">
    <source>
        <dbReference type="ARBA" id="ARBA00022989"/>
    </source>
</evidence>
<feature type="transmembrane region" description="Helical" evidence="6">
    <location>
        <begin position="123"/>
        <end position="149"/>
    </location>
</feature>
<feature type="transmembrane region" description="Helical" evidence="6">
    <location>
        <begin position="199"/>
        <end position="217"/>
    </location>
</feature>